<feature type="region of interest" description="Disordered" evidence="8">
    <location>
        <begin position="51"/>
        <end position="77"/>
    </location>
</feature>
<dbReference type="EMBL" id="JAGKHQ010000021">
    <property type="protein sequence ID" value="KAG7474419.1"/>
    <property type="molecule type" value="Genomic_DNA"/>
</dbReference>
<feature type="domain" description="C2H2-type" evidence="9">
    <location>
        <begin position="413"/>
        <end position="440"/>
    </location>
</feature>
<protein>
    <submittedName>
        <fullName evidence="10">Krueppel-like factor 10</fullName>
    </submittedName>
</protein>
<feature type="region of interest" description="Disordered" evidence="8">
    <location>
        <begin position="1"/>
        <end position="20"/>
    </location>
</feature>
<evidence type="ECO:0000256" key="2">
    <source>
        <dbReference type="ARBA" id="ARBA00022723"/>
    </source>
</evidence>
<feature type="domain" description="C2H2-type" evidence="9">
    <location>
        <begin position="353"/>
        <end position="382"/>
    </location>
</feature>
<dbReference type="PROSITE" id="PS50157">
    <property type="entry name" value="ZINC_FINGER_C2H2_2"/>
    <property type="match status" value="3"/>
</dbReference>
<dbReference type="GO" id="GO:0008270">
    <property type="term" value="F:zinc ion binding"/>
    <property type="evidence" value="ECO:0007669"/>
    <property type="project" value="UniProtKB-KW"/>
</dbReference>
<keyword evidence="4 7" id="KW-0863">Zinc-finger</keyword>
<dbReference type="PROSITE" id="PS00028">
    <property type="entry name" value="ZINC_FINGER_C2H2_1"/>
    <property type="match status" value="3"/>
</dbReference>
<evidence type="ECO:0000256" key="5">
    <source>
        <dbReference type="ARBA" id="ARBA00022833"/>
    </source>
</evidence>
<accession>A0AAV6PPT2</accession>
<evidence type="ECO:0000313" key="11">
    <source>
        <dbReference type="Proteomes" id="UP000693946"/>
    </source>
</evidence>
<evidence type="ECO:0000256" key="3">
    <source>
        <dbReference type="ARBA" id="ARBA00022737"/>
    </source>
</evidence>
<feature type="compositionally biased region" description="Polar residues" evidence="8">
    <location>
        <begin position="66"/>
        <end position="77"/>
    </location>
</feature>
<sequence>MTYSDSMDTEELQRNLQPTSMVEEDMDAVEALMSMTTHWKTRSFRLRQVRPLTPSSDSSGDDCASPGSTSLQDSTLCMTPPYSPPHCEATHSPTAATTVHLPAETGSQTLLPTQDADLRTHAAASEQRFQCTSVIRHTADDQQCCSSVHPVSTEDRLCQVHINDSREDLHLEDGLNHRDSESRATTPQKPLTATVTNVVKDSKTQRSISGPSDESNIPPCVSIVPACNNGVSHVPVYCQILPVSSLSTSVVQKHVTAAESPKQNSPITQKHTVLNSQPQAASSAQVFVLGHQVAQSPLMLLVPQSAVPTIYVQPSLVTPSTNKLPVIAPAPGRTVLEQRQSPLQPELSRIRSHVCPHENCSKTYFKSSHLKAHMRTHTGEKPFKCKWEGCERRFSRSDELSRHRRTHTGEKKFVCPLCLTSFMRSDHLAKHARRHLTARKTPCWTLGVTQAADLTLLNTTSK</sequence>
<proteinExistence type="predicted"/>
<evidence type="ECO:0000313" key="10">
    <source>
        <dbReference type="EMBL" id="KAG7474419.1"/>
    </source>
</evidence>
<keyword evidence="2" id="KW-0479">Metal-binding</keyword>
<evidence type="ECO:0000256" key="4">
    <source>
        <dbReference type="ARBA" id="ARBA00022771"/>
    </source>
</evidence>
<dbReference type="FunFam" id="3.30.160.60:FF:000018">
    <property type="entry name" value="Krueppel-like factor 15"/>
    <property type="match status" value="1"/>
</dbReference>
<evidence type="ECO:0000256" key="7">
    <source>
        <dbReference type="PROSITE-ProRule" id="PRU00042"/>
    </source>
</evidence>
<dbReference type="PANTHER" id="PTHR23235">
    <property type="entry name" value="KRUEPPEL-LIKE TRANSCRIPTION FACTOR"/>
    <property type="match status" value="1"/>
</dbReference>
<evidence type="ECO:0000256" key="6">
    <source>
        <dbReference type="ARBA" id="ARBA00023242"/>
    </source>
</evidence>
<dbReference type="GO" id="GO:0005634">
    <property type="term" value="C:nucleus"/>
    <property type="evidence" value="ECO:0007669"/>
    <property type="project" value="UniProtKB-SubCell"/>
</dbReference>
<dbReference type="InterPro" id="IPR013087">
    <property type="entry name" value="Znf_C2H2_type"/>
</dbReference>
<dbReference type="AlphaFoldDB" id="A0AAV6PPT2"/>
<keyword evidence="3" id="KW-0677">Repeat</keyword>
<keyword evidence="11" id="KW-1185">Reference proteome</keyword>
<name>A0AAV6PPT2_SOLSE</name>
<dbReference type="CDD" id="cd21572">
    <property type="entry name" value="KLF10_N"/>
    <property type="match status" value="1"/>
</dbReference>
<dbReference type="SMART" id="SM00355">
    <property type="entry name" value="ZnF_C2H2"/>
    <property type="match status" value="3"/>
</dbReference>
<organism evidence="10 11">
    <name type="scientific">Solea senegalensis</name>
    <name type="common">Senegalese sole</name>
    <dbReference type="NCBI Taxonomy" id="28829"/>
    <lineage>
        <taxon>Eukaryota</taxon>
        <taxon>Metazoa</taxon>
        <taxon>Chordata</taxon>
        <taxon>Craniata</taxon>
        <taxon>Vertebrata</taxon>
        <taxon>Euteleostomi</taxon>
        <taxon>Actinopterygii</taxon>
        <taxon>Neopterygii</taxon>
        <taxon>Teleostei</taxon>
        <taxon>Neoteleostei</taxon>
        <taxon>Acanthomorphata</taxon>
        <taxon>Carangaria</taxon>
        <taxon>Pleuronectiformes</taxon>
        <taxon>Pleuronectoidei</taxon>
        <taxon>Soleidae</taxon>
        <taxon>Solea</taxon>
    </lineage>
</organism>
<dbReference type="FunFam" id="3.30.160.60:FF:000100">
    <property type="entry name" value="Zinc finger 45-like"/>
    <property type="match status" value="1"/>
</dbReference>
<dbReference type="GO" id="GO:0000981">
    <property type="term" value="F:DNA-binding transcription factor activity, RNA polymerase II-specific"/>
    <property type="evidence" value="ECO:0007669"/>
    <property type="project" value="TreeGrafter"/>
</dbReference>
<gene>
    <name evidence="10" type="ORF">JOB18_008330</name>
</gene>
<dbReference type="Pfam" id="PF00096">
    <property type="entry name" value="zf-C2H2"/>
    <property type="match status" value="3"/>
</dbReference>
<keyword evidence="6" id="KW-0539">Nucleus</keyword>
<keyword evidence="5" id="KW-0862">Zinc</keyword>
<evidence type="ECO:0000256" key="8">
    <source>
        <dbReference type="SAM" id="MobiDB-lite"/>
    </source>
</evidence>
<comment type="subcellular location">
    <subcellularLocation>
        <location evidence="1">Nucleus</location>
    </subcellularLocation>
</comment>
<dbReference type="FunFam" id="3.30.160.60:FF:000072">
    <property type="entry name" value="zinc finger protein 143 isoform X1"/>
    <property type="match status" value="1"/>
</dbReference>
<evidence type="ECO:0000259" key="9">
    <source>
        <dbReference type="PROSITE" id="PS50157"/>
    </source>
</evidence>
<dbReference type="Proteomes" id="UP000693946">
    <property type="component" value="Linkage Group LG9"/>
</dbReference>
<comment type="caution">
    <text evidence="10">The sequence shown here is derived from an EMBL/GenBank/DDBJ whole genome shotgun (WGS) entry which is preliminary data.</text>
</comment>
<feature type="domain" description="C2H2-type" evidence="9">
    <location>
        <begin position="383"/>
        <end position="412"/>
    </location>
</feature>
<dbReference type="PANTHER" id="PTHR23235:SF164">
    <property type="entry name" value="C2H2-TYPE DOMAIN-CONTAINING PROTEIN"/>
    <property type="match status" value="1"/>
</dbReference>
<dbReference type="GO" id="GO:0000978">
    <property type="term" value="F:RNA polymerase II cis-regulatory region sequence-specific DNA binding"/>
    <property type="evidence" value="ECO:0007669"/>
    <property type="project" value="TreeGrafter"/>
</dbReference>
<evidence type="ECO:0000256" key="1">
    <source>
        <dbReference type="ARBA" id="ARBA00004123"/>
    </source>
</evidence>
<reference evidence="10 11" key="1">
    <citation type="journal article" date="2021" name="Sci. Rep.">
        <title>Chromosome anchoring in Senegalese sole (Solea senegalensis) reveals sex-associated markers and genome rearrangements in flatfish.</title>
        <authorList>
            <person name="Guerrero-Cozar I."/>
            <person name="Gomez-Garrido J."/>
            <person name="Berbel C."/>
            <person name="Martinez-Blanch J.F."/>
            <person name="Alioto T."/>
            <person name="Claros M.G."/>
            <person name="Gagnaire P.A."/>
            <person name="Manchado M."/>
        </authorList>
    </citation>
    <scope>NUCLEOTIDE SEQUENCE [LARGE SCALE GENOMIC DNA]</scope>
    <source>
        <strain evidence="10">Sse05_10M</strain>
    </source>
</reference>